<reference evidence="3 4" key="1">
    <citation type="journal article" date="2004" name="Science">
        <title>A predator unmasked: life cycle of Bdellovibrio bacteriovorus from a genomic perspective.</title>
        <authorList>
            <person name="Rendulic S."/>
            <person name="Jagtap P."/>
            <person name="Rosinus A."/>
            <person name="Eppinger M."/>
            <person name="Baar C."/>
            <person name="Lanz C."/>
            <person name="Keller H."/>
            <person name="Lambert C."/>
            <person name="Evans K.J."/>
            <person name="Goesmann A."/>
            <person name="Meyer F."/>
            <person name="Sockett R.E."/>
            <person name="Schuster S.C."/>
        </authorList>
    </citation>
    <scope>NUCLEOTIDE SEQUENCE [LARGE SCALE GENOMIC DNA]</scope>
    <source>
        <strain evidence="4">ATCC 15356 / DSM 50701 / NCIMB 9529 / HD100</strain>
    </source>
</reference>
<keyword evidence="1" id="KW-0802">TPR repeat</keyword>
<sequence>MKNTFAFLFLTMMFPVTALAQNGNAISAAQKSFRDGQFRKSAVQFYNLAFTEKNLKPQEKSAARYYLGLSLMKLKMNQAAAFPLIITTRESSGTLAQKALQNLVVVSDRLNDTGLLDYTIRKVDPNNLGEVARDLYLNRLAQAQMNKGELDPALENLAAALRLQPHNEESLYLQGLIHLKKNQAEPAIASLSTLLDRYQSRPATDPKRGLASIALARAHYQGKNFKEAIDLYREIPKDHPAYRDSQIELTWSLFRSAQFRSAMSTIQTLHTPYYENFYDPESLILRAIILLFVCQNDEADKSLQNFTRNYTQAYSQIAQYNKAARTAESNYKQIDAARRHLNIIKKGAAGNYSGEIPFFVVRTLMDRGALKNKITYLKEIEEEIKRAESLRQPSEKGLRTYIQKILLKRQANAQREAGQLLANSLRATEEELSVLSGDLNLLRYEVLNGKKKQARSEYIKKINNGEAHSRIDHDNSRNFYISNGNRYWPFEGEYWRDEIGNYQYLGVNTCETE</sequence>
<dbReference type="Proteomes" id="UP000008080">
    <property type="component" value="Chromosome"/>
</dbReference>
<name>Q6MHF0_BDEBA</name>
<dbReference type="HOGENOM" id="CLU_469820_0_0_7"/>
<evidence type="ECO:0000313" key="3">
    <source>
        <dbReference type="EMBL" id="CAE80977.1"/>
    </source>
</evidence>
<feature type="repeat" description="TPR" evidence="1">
    <location>
        <begin position="134"/>
        <end position="167"/>
    </location>
</feature>
<dbReference type="Pfam" id="PF13432">
    <property type="entry name" value="TPR_16"/>
    <property type="match status" value="1"/>
</dbReference>
<dbReference type="Gene3D" id="1.25.40.10">
    <property type="entry name" value="Tetratricopeptide repeat domain"/>
    <property type="match status" value="1"/>
</dbReference>
<feature type="chain" id="PRO_5004276332" evidence="2">
    <location>
        <begin position="21"/>
        <end position="513"/>
    </location>
</feature>
<dbReference type="SUPFAM" id="SSF48452">
    <property type="entry name" value="TPR-like"/>
    <property type="match status" value="1"/>
</dbReference>
<dbReference type="STRING" id="264462.Bd3599"/>
<protein>
    <submittedName>
        <fullName evidence="3">Uncharacterized protein</fullName>
    </submittedName>
</protein>
<accession>Q6MHF0</accession>
<dbReference type="InterPro" id="IPR019734">
    <property type="entry name" value="TPR_rpt"/>
</dbReference>
<evidence type="ECO:0000256" key="1">
    <source>
        <dbReference type="PROSITE-ProRule" id="PRU00339"/>
    </source>
</evidence>
<keyword evidence="2" id="KW-0732">Signal</keyword>
<dbReference type="eggNOG" id="COG0457">
    <property type="taxonomic scope" value="Bacteria"/>
</dbReference>
<dbReference type="SMART" id="SM00028">
    <property type="entry name" value="TPR"/>
    <property type="match status" value="3"/>
</dbReference>
<feature type="signal peptide" evidence="2">
    <location>
        <begin position="1"/>
        <end position="20"/>
    </location>
</feature>
<evidence type="ECO:0000256" key="2">
    <source>
        <dbReference type="SAM" id="SignalP"/>
    </source>
</evidence>
<proteinExistence type="predicted"/>
<dbReference type="EMBL" id="BX842656">
    <property type="protein sequence ID" value="CAE80977.1"/>
    <property type="molecule type" value="Genomic_DNA"/>
</dbReference>
<dbReference type="InterPro" id="IPR011990">
    <property type="entry name" value="TPR-like_helical_dom_sf"/>
</dbReference>
<keyword evidence="4" id="KW-1185">Reference proteome</keyword>
<gene>
    <name evidence="3" type="ordered locus">Bd3599</name>
</gene>
<evidence type="ECO:0000313" key="4">
    <source>
        <dbReference type="Proteomes" id="UP000008080"/>
    </source>
</evidence>
<dbReference type="AlphaFoldDB" id="Q6MHF0"/>
<dbReference type="PROSITE" id="PS50005">
    <property type="entry name" value="TPR"/>
    <property type="match status" value="1"/>
</dbReference>
<organism evidence="3 4">
    <name type="scientific">Bdellovibrio bacteriovorus (strain ATCC 15356 / DSM 50701 / NCIMB 9529 / HD100)</name>
    <dbReference type="NCBI Taxonomy" id="264462"/>
    <lineage>
        <taxon>Bacteria</taxon>
        <taxon>Pseudomonadati</taxon>
        <taxon>Bdellovibrionota</taxon>
        <taxon>Bdellovibrionia</taxon>
        <taxon>Bdellovibrionales</taxon>
        <taxon>Pseudobdellovibrionaceae</taxon>
        <taxon>Bdellovibrio</taxon>
    </lineage>
</organism>
<dbReference type="KEGG" id="bba:Bd3599"/>